<dbReference type="InterPro" id="IPR047417">
    <property type="entry name" value="WHD_MUS81"/>
</dbReference>
<feature type="compositionally biased region" description="Polar residues" evidence="1">
    <location>
        <begin position="224"/>
        <end position="245"/>
    </location>
</feature>
<dbReference type="Proteomes" id="UP001153069">
    <property type="component" value="Unassembled WGS sequence"/>
</dbReference>
<proteinExistence type="predicted"/>
<comment type="caution">
    <text evidence="2">The sequence shown here is derived from an EMBL/GenBank/DDBJ whole genome shotgun (WGS) entry which is preliminary data.</text>
</comment>
<feature type="region of interest" description="Disordered" evidence="1">
    <location>
        <begin position="410"/>
        <end position="482"/>
    </location>
</feature>
<feature type="region of interest" description="Disordered" evidence="1">
    <location>
        <begin position="328"/>
        <end position="378"/>
    </location>
</feature>
<feature type="region of interest" description="Disordered" evidence="1">
    <location>
        <begin position="219"/>
        <end position="262"/>
    </location>
</feature>
<dbReference type="EMBL" id="CAICTM010000142">
    <property type="protein sequence ID" value="CAB9502680.1"/>
    <property type="molecule type" value="Genomic_DNA"/>
</dbReference>
<accession>A0A9N8DIS0</accession>
<dbReference type="Gene3D" id="1.10.10.10">
    <property type="entry name" value="Winged helix-like DNA-binding domain superfamily/Winged helix DNA-binding domain"/>
    <property type="match status" value="1"/>
</dbReference>
<dbReference type="OrthoDB" id="414356at2759"/>
<dbReference type="CDD" id="cd21036">
    <property type="entry name" value="WH_MUS81"/>
    <property type="match status" value="1"/>
</dbReference>
<name>A0A9N8DIS0_9STRA</name>
<sequence length="482" mass="52900">MSEEQQHKKVWNEDLVRALRARHQQAWQQQKQSQHQWRQGAEAVEKIRKDIRLTKTGKIFNLDAKLLTKTVYEECVKIIKGQADIEPPGFSPLSEAELMHARDNTVNPYITNMQKNSGAYAILLAFYISGKDSLSKQEIIALGQQFCSSEMEANYFAGRLYGAWKSKDTLIRHGLITQHKTGASYIPNRGFRSNGKHTFSISEDGKRATRQMLQKWPDIDVQPGSASDGVSQGHAQSAATPTRGYSSSATPKKKSAKSGDDEKELLQWIQSATEGQQKMFKGLGKDRRICLHKLCDKLKGDNPGLELEHRSIDGAGTRRDLYITLRRKPAGLSLGGQPYPATPPTKKRQHTHPSGSGGHKLGASAKKPRSSGTAAASAALARFEQNTPNQSPDKGASLSPIPSHQIVELNDSDDEEEDRKPAAKPSTAVSAPPSLSPIPSHQIVELNDSEDEEEDRKPAAKPSTAVSAPPSLSSIPSHQMVD</sequence>
<evidence type="ECO:0000256" key="1">
    <source>
        <dbReference type="SAM" id="MobiDB-lite"/>
    </source>
</evidence>
<dbReference type="AlphaFoldDB" id="A0A9N8DIS0"/>
<organism evidence="2 3">
    <name type="scientific">Seminavis robusta</name>
    <dbReference type="NCBI Taxonomy" id="568900"/>
    <lineage>
        <taxon>Eukaryota</taxon>
        <taxon>Sar</taxon>
        <taxon>Stramenopiles</taxon>
        <taxon>Ochrophyta</taxon>
        <taxon>Bacillariophyta</taxon>
        <taxon>Bacillariophyceae</taxon>
        <taxon>Bacillariophycidae</taxon>
        <taxon>Naviculales</taxon>
        <taxon>Naviculaceae</taxon>
        <taxon>Seminavis</taxon>
    </lineage>
</organism>
<evidence type="ECO:0000313" key="2">
    <source>
        <dbReference type="EMBL" id="CAB9502680.1"/>
    </source>
</evidence>
<protein>
    <submittedName>
        <fullName evidence="2">Uncharacterized protein</fullName>
    </submittedName>
</protein>
<keyword evidence="3" id="KW-1185">Reference proteome</keyword>
<dbReference type="InterPro" id="IPR036388">
    <property type="entry name" value="WH-like_DNA-bd_sf"/>
</dbReference>
<gene>
    <name evidence="2" type="ORF">SEMRO_143_G066540.1</name>
</gene>
<evidence type="ECO:0000313" key="3">
    <source>
        <dbReference type="Proteomes" id="UP001153069"/>
    </source>
</evidence>
<reference evidence="2" key="1">
    <citation type="submission" date="2020-06" db="EMBL/GenBank/DDBJ databases">
        <authorList>
            <consortium name="Plant Systems Biology data submission"/>
        </authorList>
    </citation>
    <scope>NUCLEOTIDE SEQUENCE</scope>
    <source>
        <strain evidence="2">D6</strain>
    </source>
</reference>
<feature type="compositionally biased region" description="Polar residues" evidence="1">
    <location>
        <begin position="464"/>
        <end position="482"/>
    </location>
</feature>